<comment type="caution">
    <text evidence="4">The sequence shown here is derived from an EMBL/GenBank/DDBJ whole genome shotgun (WGS) entry which is preliminary data.</text>
</comment>
<organism evidence="4 5">
    <name type="scientific">Tribonema minus</name>
    <dbReference type="NCBI Taxonomy" id="303371"/>
    <lineage>
        <taxon>Eukaryota</taxon>
        <taxon>Sar</taxon>
        <taxon>Stramenopiles</taxon>
        <taxon>Ochrophyta</taxon>
        <taxon>PX clade</taxon>
        <taxon>Xanthophyceae</taxon>
        <taxon>Tribonematales</taxon>
        <taxon>Tribonemataceae</taxon>
        <taxon>Tribonema</taxon>
    </lineage>
</organism>
<dbReference type="Proteomes" id="UP000664859">
    <property type="component" value="Unassembled WGS sequence"/>
</dbReference>
<dbReference type="InterPro" id="IPR029063">
    <property type="entry name" value="SAM-dependent_MTases_sf"/>
</dbReference>
<name>A0A835ZB02_9STRA</name>
<sequence>MPFGAPQQHGYASFPPATPFMVPPPPPMMPFARAPPVDAPAWEQSSSRARSQDAHMRTDSDEEAIAKHEIDLLTAGPSCVPYSNAGGRLGDAHPDASGLGDAAQLLIECGIKCGIIENVVQALRTDTWASAERALHASGNPAYQGHTRVQLAKLSSALQAAASKQALAAIQPSDEELNDHLGTATHTFDVVEDDLVVEQGVMVGGTSRDSHNARSDLRAIVDTLITEAISDAPTEKGPAMVTVEVDYREPVDLGSYEGKIVAERRNKKARKKAAESTAGNNQVLSGNDMDCREVENAFGQVGALQRLTLSAQLLTERHVSIERLDDDDDYLVDNSALCALEFNVAAGY</sequence>
<evidence type="ECO:0000313" key="5">
    <source>
        <dbReference type="Proteomes" id="UP000664859"/>
    </source>
</evidence>
<keyword evidence="5" id="KW-1185">Reference proteome</keyword>
<proteinExistence type="predicted"/>
<dbReference type="GO" id="GO:0008168">
    <property type="term" value="F:methyltransferase activity"/>
    <property type="evidence" value="ECO:0007669"/>
    <property type="project" value="UniProtKB-KW"/>
</dbReference>
<feature type="region of interest" description="Disordered" evidence="3">
    <location>
        <begin position="35"/>
        <end position="61"/>
    </location>
</feature>
<evidence type="ECO:0000256" key="2">
    <source>
        <dbReference type="ARBA" id="ARBA00022679"/>
    </source>
</evidence>
<dbReference type="Gene3D" id="3.40.50.150">
    <property type="entry name" value="Vaccinia Virus protein VP39"/>
    <property type="match status" value="1"/>
</dbReference>
<gene>
    <name evidence="4" type="ORF">JKP88DRAFT_353289</name>
</gene>
<evidence type="ECO:0000256" key="3">
    <source>
        <dbReference type="SAM" id="MobiDB-lite"/>
    </source>
</evidence>
<accession>A0A835ZB02</accession>
<dbReference type="InterPro" id="IPR001525">
    <property type="entry name" value="C5_MeTfrase"/>
</dbReference>
<evidence type="ECO:0000256" key="1">
    <source>
        <dbReference type="ARBA" id="ARBA00022603"/>
    </source>
</evidence>
<keyword evidence="2" id="KW-0808">Transferase</keyword>
<feature type="compositionally biased region" description="Basic and acidic residues" evidence="3">
    <location>
        <begin position="50"/>
        <end position="61"/>
    </location>
</feature>
<protein>
    <submittedName>
        <fullName evidence="4">Uncharacterized protein</fullName>
    </submittedName>
</protein>
<dbReference type="Pfam" id="PF00145">
    <property type="entry name" value="DNA_methylase"/>
    <property type="match status" value="1"/>
</dbReference>
<evidence type="ECO:0000313" key="4">
    <source>
        <dbReference type="EMBL" id="KAG5188857.1"/>
    </source>
</evidence>
<dbReference type="SUPFAM" id="SSF53335">
    <property type="entry name" value="S-adenosyl-L-methionine-dependent methyltransferases"/>
    <property type="match status" value="1"/>
</dbReference>
<dbReference type="GO" id="GO:0032259">
    <property type="term" value="P:methylation"/>
    <property type="evidence" value="ECO:0007669"/>
    <property type="project" value="UniProtKB-KW"/>
</dbReference>
<dbReference type="EMBL" id="JAFCMP010000062">
    <property type="protein sequence ID" value="KAG5188857.1"/>
    <property type="molecule type" value="Genomic_DNA"/>
</dbReference>
<dbReference type="AlphaFoldDB" id="A0A835ZB02"/>
<reference evidence="4" key="1">
    <citation type="submission" date="2021-02" db="EMBL/GenBank/DDBJ databases">
        <title>First Annotated Genome of the Yellow-green Alga Tribonema minus.</title>
        <authorList>
            <person name="Mahan K.M."/>
        </authorList>
    </citation>
    <scope>NUCLEOTIDE SEQUENCE</scope>
    <source>
        <strain evidence="4">UTEX B ZZ1240</strain>
    </source>
</reference>
<keyword evidence="1" id="KW-0489">Methyltransferase</keyword>